<feature type="region of interest" description="Disordered" evidence="1">
    <location>
        <begin position="78"/>
        <end position="133"/>
    </location>
</feature>
<name>A0ABP0YCA4_9ROSI</name>
<feature type="compositionally biased region" description="Basic and acidic residues" evidence="1">
    <location>
        <begin position="115"/>
        <end position="127"/>
    </location>
</feature>
<keyword evidence="3" id="KW-1185">Reference proteome</keyword>
<evidence type="ECO:0000313" key="3">
    <source>
        <dbReference type="Proteomes" id="UP001642487"/>
    </source>
</evidence>
<evidence type="ECO:0000256" key="1">
    <source>
        <dbReference type="SAM" id="MobiDB-lite"/>
    </source>
</evidence>
<dbReference type="EMBL" id="OZ021737">
    <property type="protein sequence ID" value="CAK9318120.1"/>
    <property type="molecule type" value="Genomic_DNA"/>
</dbReference>
<evidence type="ECO:0000313" key="2">
    <source>
        <dbReference type="EMBL" id="CAK9318120.1"/>
    </source>
</evidence>
<feature type="compositionally biased region" description="Basic residues" evidence="1">
    <location>
        <begin position="102"/>
        <end position="114"/>
    </location>
</feature>
<protein>
    <submittedName>
        <fullName evidence="2">Uncharacterized protein</fullName>
    </submittedName>
</protein>
<sequence length="133" mass="14908">MKHAPAPAPVLPTPIPIFVYCFQIYDSLGQDEEEDYDCLQNRGVPKIPRKIAIDPELWNSMESTKSSPLIMEELTRLSNEGEAAESNSDEERLRNRSTTKAPRVHRKLMIRKGRAKDSGKDLGRKGDPSCAAV</sequence>
<organism evidence="2 3">
    <name type="scientific">Citrullus colocynthis</name>
    <name type="common">colocynth</name>
    <dbReference type="NCBI Taxonomy" id="252529"/>
    <lineage>
        <taxon>Eukaryota</taxon>
        <taxon>Viridiplantae</taxon>
        <taxon>Streptophyta</taxon>
        <taxon>Embryophyta</taxon>
        <taxon>Tracheophyta</taxon>
        <taxon>Spermatophyta</taxon>
        <taxon>Magnoliopsida</taxon>
        <taxon>eudicotyledons</taxon>
        <taxon>Gunneridae</taxon>
        <taxon>Pentapetalae</taxon>
        <taxon>rosids</taxon>
        <taxon>fabids</taxon>
        <taxon>Cucurbitales</taxon>
        <taxon>Cucurbitaceae</taxon>
        <taxon>Benincaseae</taxon>
        <taxon>Citrullus</taxon>
    </lineage>
</organism>
<dbReference type="Proteomes" id="UP001642487">
    <property type="component" value="Chromosome 3"/>
</dbReference>
<gene>
    <name evidence="2" type="ORF">CITCOLO1_LOCUS10076</name>
</gene>
<accession>A0ABP0YCA4</accession>
<reference evidence="2 3" key="1">
    <citation type="submission" date="2024-03" db="EMBL/GenBank/DDBJ databases">
        <authorList>
            <person name="Gkanogiannis A."/>
            <person name="Becerra Lopez-Lavalle L."/>
        </authorList>
    </citation>
    <scope>NUCLEOTIDE SEQUENCE [LARGE SCALE GENOMIC DNA]</scope>
</reference>
<proteinExistence type="predicted"/>